<feature type="domain" description="PcRGLX/YetA-like C-terminal alpha/alpha toroid" evidence="5">
    <location>
        <begin position="478"/>
        <end position="882"/>
    </location>
</feature>
<evidence type="ECO:0000313" key="7">
    <source>
        <dbReference type="Proteomes" id="UP000198510"/>
    </source>
</evidence>
<dbReference type="Pfam" id="PF19501">
    <property type="entry name" value="PcRGLX_1st"/>
    <property type="match status" value="1"/>
</dbReference>
<dbReference type="InterPro" id="IPR048329">
    <property type="entry name" value="PcRGLX_1st"/>
</dbReference>
<dbReference type="Proteomes" id="UP000198510">
    <property type="component" value="Unassembled WGS sequence"/>
</dbReference>
<proteinExistence type="predicted"/>
<feature type="domain" description="PcRGLX/YetA-like central beta-sandwich" evidence="4">
    <location>
        <begin position="121"/>
        <end position="472"/>
    </location>
</feature>
<reference evidence="6 7" key="1">
    <citation type="submission" date="2016-10" db="EMBL/GenBank/DDBJ databases">
        <authorList>
            <person name="de Groot N.N."/>
        </authorList>
    </citation>
    <scope>NUCLEOTIDE SEQUENCE [LARGE SCALE GENOMIC DNA]</scope>
    <source>
        <strain evidence="6 7">DSM 25186</strain>
    </source>
</reference>
<evidence type="ECO:0000259" key="2">
    <source>
        <dbReference type="Pfam" id="PF19501"/>
    </source>
</evidence>
<dbReference type="Pfam" id="PF19763">
    <property type="entry name" value="DUF6250"/>
    <property type="match status" value="1"/>
</dbReference>
<evidence type="ECO:0000256" key="1">
    <source>
        <dbReference type="SAM" id="SignalP"/>
    </source>
</evidence>
<evidence type="ECO:0000259" key="5">
    <source>
        <dbReference type="Pfam" id="PF21346"/>
    </source>
</evidence>
<name>A0A1G8XKI9_9BACT</name>
<sequence length="1105" mass="124701">MHHLTVRHMRAYLTLLVCLVFSGSLFAQSAAPPVALSWLHETAPTQPVGVSWGVPWARGTVKKNQTFTLSNAQGETLPLQTWPLAYWPDGSLKWSGFATVATGDGFQLALGAAPAQPSPLQVEESAEALRINTGTLRCVLPKQGSVFLDSLVVEGRVVGTRGQLTCVLQQGPDGEVWETPARERYRSRVTKVTLEQRGPVRAVVRVEGVMKAEHGAREWLPFSLRLYFYQQSASVRLVHTLTFDGDQERDFIKGLGVTFTVPMREQLHNRHVRFAGEGPGIWAEPVRPLVGRIPFGRDRQLVFPDQEAGRRVADQEAFDERLQPLIRDLPFWNDYKLVQNTADGFFVQKRTNPQSTWLDAAAGTRATGLAFVGDVSGGLAVGVKDFWQSHPAALEIRDAARPEATLHAWLWSPYAADAMDMRHYDTTAHGLLATYEDVQPGLSTPYGIARTSELTLFASAAVPSHDVLSQQARQSSQPPLLVTTPAYVHAIDVFGVWSLPDRSTPGKRWLEAQLDQAIAFYQTQIEQHRWYGFWNYGDVMHAYDSVRHTWRYDIGGFAWDNTELASDMWLWYSYLRSGRADIFRMAEAMTRHTSEVDVYHLGELAGLGSRHNVRHWGDGSKEVRESQAASRRFYYYLTTDERTGDMMREVAEQADLAMTRLDPLRLILPKSDYPTHARIGPDWLALVGNWMTEWERTGDKRWRDKIMAGVTSFAKMPAGFYSGKDGAFGYDPATQQLYRLGEDLGYSHLSALMGGPEVAFELTHLLQNKKWDRLWLQFCRLWGAPEANIAEALGKPAALGRPELWYARFPAYVAAVENDPASAARAWDWFLGDKTQGPFEAHRVDGADVLKPVREVPTISTNNTAQWCLNAIELLELVGDQLPEQHPLWRDADRTKDLDGYERGSLLFQDRFDQGMRHWKAEAPNTAASAVTVEGGKLLIDVDGGATVWLDQKLSGDLWIEYKRKVVVDGGKNDRLSDLNQFWMASDPQNPDLFTRRGVFSEYDSLQLYYAGVGGNTNTTTRFRKYPGNGERVLHEDLTDPAHLLQPNREYTITILVKEGLTTFWVDGERYFAFQDSAPLREGYFGFRTVQSRQEIDDFRVYRLP</sequence>
<dbReference type="InterPro" id="IPR048331">
    <property type="entry name" value="PcRGLX/YetA_3rd"/>
</dbReference>
<gene>
    <name evidence="6" type="ORF">SAMN05421823_101376</name>
</gene>
<keyword evidence="7" id="KW-1185">Reference proteome</keyword>
<dbReference type="InterPro" id="IPR046217">
    <property type="entry name" value="DUF6250"/>
</dbReference>
<protein>
    <recommendedName>
        <fullName evidence="8">DUF6250 domain-containing protein</fullName>
    </recommendedName>
</protein>
<dbReference type="EMBL" id="FNFO01000001">
    <property type="protein sequence ID" value="SDJ90280.1"/>
    <property type="molecule type" value="Genomic_DNA"/>
</dbReference>
<dbReference type="InterPro" id="IPR048330">
    <property type="entry name" value="PcRGLX/YetA_2nd"/>
</dbReference>
<dbReference type="RefSeq" id="WP_089678348.1">
    <property type="nucleotide sequence ID" value="NZ_FNFO01000001.1"/>
</dbReference>
<dbReference type="Gene3D" id="2.60.120.200">
    <property type="match status" value="1"/>
</dbReference>
<evidence type="ECO:0000313" key="6">
    <source>
        <dbReference type="EMBL" id="SDJ90280.1"/>
    </source>
</evidence>
<dbReference type="AlphaFoldDB" id="A0A1G8XKI9"/>
<dbReference type="STRING" id="1075417.SAMN05421823_101376"/>
<organism evidence="6 7">
    <name type="scientific">Catalinimonas alkaloidigena</name>
    <dbReference type="NCBI Taxonomy" id="1075417"/>
    <lineage>
        <taxon>Bacteria</taxon>
        <taxon>Pseudomonadati</taxon>
        <taxon>Bacteroidota</taxon>
        <taxon>Cytophagia</taxon>
        <taxon>Cytophagales</taxon>
        <taxon>Catalimonadaceae</taxon>
        <taxon>Catalinimonas</taxon>
    </lineage>
</organism>
<feature type="signal peptide" evidence="1">
    <location>
        <begin position="1"/>
        <end position="27"/>
    </location>
</feature>
<evidence type="ECO:0008006" key="8">
    <source>
        <dbReference type="Google" id="ProtNLM"/>
    </source>
</evidence>
<dbReference type="InterPro" id="IPR045793">
    <property type="entry name" value="PcRGLX/YetA-like"/>
</dbReference>
<dbReference type="PANTHER" id="PTHR40081:SF1">
    <property type="entry name" value="TAT PATHWAY SIGNAL SEQUENCE DOMAIN PROTEIN"/>
    <property type="match status" value="1"/>
</dbReference>
<evidence type="ECO:0000259" key="3">
    <source>
        <dbReference type="Pfam" id="PF19763"/>
    </source>
</evidence>
<accession>A0A1G8XKI9</accession>
<dbReference type="OrthoDB" id="262615at2"/>
<feature type="domain" description="PcRGLX/YetA-like N-terminal RIFT barrel" evidence="2">
    <location>
        <begin position="34"/>
        <end position="102"/>
    </location>
</feature>
<dbReference type="Pfam" id="PF21346">
    <property type="entry name" value="PcRGLX_3rd"/>
    <property type="match status" value="1"/>
</dbReference>
<keyword evidence="1" id="KW-0732">Signal</keyword>
<evidence type="ECO:0000259" key="4">
    <source>
        <dbReference type="Pfam" id="PF21345"/>
    </source>
</evidence>
<dbReference type="Pfam" id="PF21345">
    <property type="entry name" value="PcRGLX_2nd"/>
    <property type="match status" value="1"/>
</dbReference>
<feature type="chain" id="PRO_5011724471" description="DUF6250 domain-containing protein" evidence="1">
    <location>
        <begin position="28"/>
        <end position="1105"/>
    </location>
</feature>
<feature type="domain" description="DUF6250" evidence="3">
    <location>
        <begin position="940"/>
        <end position="1099"/>
    </location>
</feature>
<dbReference type="PANTHER" id="PTHR40081">
    <property type="entry name" value="CONCANAVALIN A-LIKE LECTIN/GLUCANASE"/>
    <property type="match status" value="1"/>
</dbReference>